<dbReference type="InterPro" id="IPR016007">
    <property type="entry name" value="Alpha_rhamnosid"/>
</dbReference>
<evidence type="ECO:0000259" key="6">
    <source>
        <dbReference type="Pfam" id="PF17389"/>
    </source>
</evidence>
<evidence type="ECO:0000259" key="5">
    <source>
        <dbReference type="Pfam" id="PF08531"/>
    </source>
</evidence>
<evidence type="ECO:0000256" key="1">
    <source>
        <dbReference type="ARBA" id="ARBA00001445"/>
    </source>
</evidence>
<evidence type="ECO:0000313" key="9">
    <source>
        <dbReference type="Proteomes" id="UP000658690"/>
    </source>
</evidence>
<dbReference type="Pfam" id="PF17389">
    <property type="entry name" value="Bac_rhamnosid6H"/>
    <property type="match status" value="1"/>
</dbReference>
<dbReference type="InterPro" id="IPR035396">
    <property type="entry name" value="Bac_rhamnosid6H"/>
</dbReference>
<proteinExistence type="predicted"/>
<evidence type="ECO:0000256" key="2">
    <source>
        <dbReference type="ARBA" id="ARBA00012652"/>
    </source>
</evidence>
<dbReference type="Pfam" id="PF08531">
    <property type="entry name" value="Bac_rhamnosid_N"/>
    <property type="match status" value="1"/>
</dbReference>
<dbReference type="SUPFAM" id="SSF49785">
    <property type="entry name" value="Galactose-binding domain-like"/>
    <property type="match status" value="1"/>
</dbReference>
<evidence type="ECO:0000256" key="3">
    <source>
        <dbReference type="ARBA" id="ARBA00022801"/>
    </source>
</evidence>
<dbReference type="SUPFAM" id="SSF48208">
    <property type="entry name" value="Six-hairpin glycosidases"/>
    <property type="match status" value="1"/>
</dbReference>
<feature type="domain" description="Alpha-L-rhamnosidase concanavalin-like" evidence="4">
    <location>
        <begin position="227"/>
        <end position="312"/>
    </location>
</feature>
<dbReference type="RefSeq" id="WP_171693956.1">
    <property type="nucleotide sequence ID" value="NZ_WHOC01000190.1"/>
</dbReference>
<dbReference type="Pfam" id="PF05592">
    <property type="entry name" value="Bac_rhamnosid"/>
    <property type="match status" value="1"/>
</dbReference>
<dbReference type="Pfam" id="PF17390">
    <property type="entry name" value="Bac_rhamnosid_C"/>
    <property type="match status" value="1"/>
</dbReference>
<evidence type="ECO:0000313" key="8">
    <source>
        <dbReference type="EMBL" id="NOU91253.1"/>
    </source>
</evidence>
<keyword evidence="9" id="KW-1185">Reference proteome</keyword>
<dbReference type="InterPro" id="IPR008979">
    <property type="entry name" value="Galactose-bd-like_sf"/>
</dbReference>
<dbReference type="EMBL" id="WHOC01000190">
    <property type="protein sequence ID" value="NOU91253.1"/>
    <property type="molecule type" value="Genomic_DNA"/>
</dbReference>
<dbReference type="InterPro" id="IPR008928">
    <property type="entry name" value="6-hairpin_glycosidase_sf"/>
</dbReference>
<organism evidence="8 9">
    <name type="scientific">Paenibacillus germinis</name>
    <dbReference type="NCBI Taxonomy" id="2654979"/>
    <lineage>
        <taxon>Bacteria</taxon>
        <taxon>Bacillati</taxon>
        <taxon>Bacillota</taxon>
        <taxon>Bacilli</taxon>
        <taxon>Bacillales</taxon>
        <taxon>Paenibacillaceae</taxon>
        <taxon>Paenibacillus</taxon>
    </lineage>
</organism>
<protein>
    <recommendedName>
        <fullName evidence="2">alpha-L-rhamnosidase</fullName>
        <ecNumber evidence="2">3.2.1.40</ecNumber>
    </recommendedName>
</protein>
<reference evidence="8 9" key="1">
    <citation type="submission" date="2019-10" db="EMBL/GenBank/DDBJ databases">
        <title>Description of Paenibacillus choica sp. nov.</title>
        <authorList>
            <person name="Carlier A."/>
            <person name="Qi S."/>
        </authorList>
    </citation>
    <scope>NUCLEOTIDE SEQUENCE [LARGE SCALE GENOMIC DNA]</scope>
    <source>
        <strain evidence="8 9">LMG 31460</strain>
    </source>
</reference>
<dbReference type="InterPro" id="IPR012341">
    <property type="entry name" value="6hp_glycosidase-like_sf"/>
</dbReference>
<dbReference type="Gene3D" id="1.50.10.10">
    <property type="match status" value="1"/>
</dbReference>
<dbReference type="Gene3D" id="2.60.420.10">
    <property type="entry name" value="Maltose phosphorylase, domain 3"/>
    <property type="match status" value="1"/>
</dbReference>
<name>A0ABX1ZGZ3_9BACL</name>
<comment type="catalytic activity">
    <reaction evidence="1">
        <text>Hydrolysis of terminal non-reducing alpha-L-rhamnose residues in alpha-L-rhamnosides.</text>
        <dbReference type="EC" id="3.2.1.40"/>
    </reaction>
</comment>
<dbReference type="Proteomes" id="UP000658690">
    <property type="component" value="Unassembled WGS sequence"/>
</dbReference>
<accession>A0ABX1ZGZ3</accession>
<gene>
    <name evidence="8" type="ORF">GC102_36845</name>
</gene>
<keyword evidence="3" id="KW-0378">Hydrolase</keyword>
<dbReference type="InterPro" id="IPR008902">
    <property type="entry name" value="Rhamnosid_concanavalin"/>
</dbReference>
<evidence type="ECO:0000259" key="4">
    <source>
        <dbReference type="Pfam" id="PF05592"/>
    </source>
</evidence>
<dbReference type="EC" id="3.2.1.40" evidence="2"/>
<dbReference type="InterPro" id="IPR013737">
    <property type="entry name" value="Bac_rhamnosid_N"/>
</dbReference>
<sequence>MDKKWNGSWIKEARFAELLPLNLYHKEGDAAPPHHHDEELKNFHMLVRKEFVLTDAYKEALLDITADDYYKLYINGRFVGQGPAQGNYYYYYYNRYDVASFLKEGTNVIAVHVYYQGLVCRAYNSGDYRQGMIAELEVDGKLIVKSDQTWLSRKANEYISGGIVGYNTQYLEWIDSREQVPDWRNASIDLSGWKSCEEMEDHGYSLFLQPTPPVSVYEIKPQHISALPEGGYFIDFGHELTGQLRLKAQGREGDVVEIRYGEELNSDGRTRYEMRCNCVYRELWTLSGSMDEAEFFDYKAFRYVEVLATSSTVKIDIDSFRAVVRHYPLDEEASLFESSDSNLNAIWSICRNGVKFGSQEHYVDCPTREKGQYLGDNTIITHAHSYVSGDLRLFRKALQDFARLSDSVCPGLMAVAPGHFMQEIADFSFQWPLQLMQYYRQSGDIQFLKEMLPTAVNMLEHFRLYRREDGLLENVSDKWNLVDWPEGMRDGYDFPLTKPVGTGCHNVINAFYYGAMKVVSEMRCMVNAQHTDDEGDSYDLDGFRDSFRKAFFDESSQLFTDAVGSSHSALHSNVLPLLFGLVPEEGKESVIELIRTKRLNCGVYMSYFVLQALAEAGEYALIYDLISSDDIHSWNNMVKEGATTCFEAWSKEAKWNTSLCHAWASAPIPILIEHIAGIQPAEPGWKKVTFKPRIPDTLKELKLSFRVAIGTISYEHKNGQSTLRVPDGITIN</sequence>
<dbReference type="PANTHER" id="PTHR33307">
    <property type="entry name" value="ALPHA-RHAMNOSIDASE (EUROFUNG)"/>
    <property type="match status" value="1"/>
</dbReference>
<dbReference type="InterPro" id="IPR035398">
    <property type="entry name" value="Bac_rhamnosid_C"/>
</dbReference>
<feature type="domain" description="Bacterial alpha-L-rhamnosidase N-terminal" evidence="5">
    <location>
        <begin position="58"/>
        <end position="217"/>
    </location>
</feature>
<dbReference type="PANTHER" id="PTHR33307:SF6">
    <property type="entry name" value="ALPHA-RHAMNOSIDASE (EUROFUNG)-RELATED"/>
    <property type="match status" value="1"/>
</dbReference>
<comment type="caution">
    <text evidence="8">The sequence shown here is derived from an EMBL/GenBank/DDBJ whole genome shotgun (WGS) entry which is preliminary data.</text>
</comment>
<feature type="domain" description="Alpha-L-rhamnosidase C-terminal" evidence="7">
    <location>
        <begin position="677"/>
        <end position="724"/>
    </location>
</feature>
<feature type="domain" description="Alpha-L-rhamnosidase six-hairpin glycosidase" evidence="6">
    <location>
        <begin position="332"/>
        <end position="674"/>
    </location>
</feature>
<evidence type="ECO:0000259" key="7">
    <source>
        <dbReference type="Pfam" id="PF17390"/>
    </source>
</evidence>
<dbReference type="Gene3D" id="2.60.120.260">
    <property type="entry name" value="Galactose-binding domain-like"/>
    <property type="match status" value="2"/>
</dbReference>